<dbReference type="RefSeq" id="WP_013490273.1">
    <property type="nucleotide sequence ID" value="NC_014829.1"/>
</dbReference>
<evidence type="ECO:0008006" key="4">
    <source>
        <dbReference type="Google" id="ProtNLM"/>
    </source>
</evidence>
<dbReference type="PANTHER" id="PTHR30344:SF1">
    <property type="entry name" value="6-PHOSPHOGLUCONOLACTONASE"/>
    <property type="match status" value="1"/>
</dbReference>
<dbReference type="HOGENOM" id="CLU_038716_5_1_9"/>
<dbReference type="InterPro" id="IPR011048">
    <property type="entry name" value="Haem_d1_sf"/>
</dbReference>
<dbReference type="STRING" id="649639.Bcell_3702"/>
<evidence type="ECO:0000313" key="2">
    <source>
        <dbReference type="EMBL" id="ADU31942.1"/>
    </source>
</evidence>
<dbReference type="PANTHER" id="PTHR30344">
    <property type="entry name" value="6-PHOSPHOGLUCONOLACTONASE-RELATED"/>
    <property type="match status" value="1"/>
</dbReference>
<name>E6TT34_EVAC2</name>
<dbReference type="SUPFAM" id="SSF51004">
    <property type="entry name" value="C-terminal (heme d1) domain of cytochrome cd1-nitrite reductase"/>
    <property type="match status" value="1"/>
</dbReference>
<dbReference type="InterPro" id="IPR015943">
    <property type="entry name" value="WD40/YVTN_repeat-like_dom_sf"/>
</dbReference>
<dbReference type="InterPro" id="IPR019405">
    <property type="entry name" value="Lactonase_7-beta_prop"/>
</dbReference>
<dbReference type="Gene3D" id="2.130.10.10">
    <property type="entry name" value="YVTN repeat-like/Quinoprotein amine dehydrogenase"/>
    <property type="match status" value="1"/>
</dbReference>
<comment type="similarity">
    <text evidence="1">Belongs to the cycloisomerase 2 family.</text>
</comment>
<keyword evidence="3" id="KW-1185">Reference proteome</keyword>
<proteinExistence type="inferred from homology"/>
<dbReference type="InterPro" id="IPR050282">
    <property type="entry name" value="Cycloisomerase_2"/>
</dbReference>
<organism evidence="2 3">
    <name type="scientific">Evansella cellulosilytica (strain ATCC 21833 / DSM 2522 / FERM P-1141 / JCM 9156 / N-4)</name>
    <name type="common">Bacillus cellulosilyticus</name>
    <dbReference type="NCBI Taxonomy" id="649639"/>
    <lineage>
        <taxon>Bacteria</taxon>
        <taxon>Bacillati</taxon>
        <taxon>Bacillota</taxon>
        <taxon>Bacilli</taxon>
        <taxon>Bacillales</taxon>
        <taxon>Bacillaceae</taxon>
        <taxon>Evansella</taxon>
    </lineage>
</organism>
<accession>E6TT34</accession>
<dbReference type="Pfam" id="PF10282">
    <property type="entry name" value="Lactonase"/>
    <property type="match status" value="1"/>
</dbReference>
<dbReference type="OrthoDB" id="9790815at2"/>
<dbReference type="eggNOG" id="COG2706">
    <property type="taxonomic scope" value="Bacteria"/>
</dbReference>
<dbReference type="EMBL" id="CP002394">
    <property type="protein sequence ID" value="ADU31942.1"/>
    <property type="molecule type" value="Genomic_DNA"/>
</dbReference>
<dbReference type="AlphaFoldDB" id="E6TT34"/>
<sequence>MNKHRYYYIVVGSYGKKEEESIQILLFDTEQMTLSKQIGITGIENPSFLTVNRDGTHLYVLSEVEKGEIIVFQVDWEKREAIESSRCDTNGAHPCHIQLSEDERMLLSANYGGSSIGIYSLSGNGEIALCGGDVYEKDGAIVSKPHMVKAVRSEGSAYAVTDLGKDKLYLYQRVEGKLENRVTIPVPTGAGPRHIEINEEKNMMYVIHEFQSSISAYRFNNAVTSLEKIQEVSTLPEGYGGESFGAHLQLSSNADYLYASNRGHDSIVRFQVDDSGLLKEPSFTPTYGRWPRHFAVLENNEFALIANEHSNDITVLRLNENGQLLEKVELRYTIKNPTCIYVQHV</sequence>
<evidence type="ECO:0000313" key="3">
    <source>
        <dbReference type="Proteomes" id="UP000001401"/>
    </source>
</evidence>
<evidence type="ECO:0000256" key="1">
    <source>
        <dbReference type="ARBA" id="ARBA00005564"/>
    </source>
</evidence>
<dbReference type="KEGG" id="bco:Bcell_3702"/>
<protein>
    <recommendedName>
        <fullName evidence="4">6-phosphogluconolactonase</fullName>
    </recommendedName>
</protein>
<dbReference type="Proteomes" id="UP000001401">
    <property type="component" value="Chromosome"/>
</dbReference>
<gene>
    <name evidence="2" type="ordered locus">Bcell_3702</name>
</gene>
<dbReference type="GO" id="GO:0017057">
    <property type="term" value="F:6-phosphogluconolactonase activity"/>
    <property type="evidence" value="ECO:0007669"/>
    <property type="project" value="TreeGrafter"/>
</dbReference>
<reference evidence="2" key="1">
    <citation type="submission" date="2010-12" db="EMBL/GenBank/DDBJ databases">
        <title>Complete sequence of Bacillus cellulosilyticus DSM 2522.</title>
        <authorList>
            <consortium name="US DOE Joint Genome Institute"/>
            <person name="Lucas S."/>
            <person name="Copeland A."/>
            <person name="Lapidus A."/>
            <person name="Cheng J.-F."/>
            <person name="Bruce D."/>
            <person name="Goodwin L."/>
            <person name="Pitluck S."/>
            <person name="Chertkov O."/>
            <person name="Detter J.C."/>
            <person name="Han C."/>
            <person name="Tapia R."/>
            <person name="Land M."/>
            <person name="Hauser L."/>
            <person name="Jeffries C."/>
            <person name="Kyrpides N."/>
            <person name="Ivanova N."/>
            <person name="Mikhailova N."/>
            <person name="Brumm P."/>
            <person name="Mead D."/>
            <person name="Woyke T."/>
        </authorList>
    </citation>
    <scope>NUCLEOTIDE SEQUENCE [LARGE SCALE GENOMIC DNA]</scope>
    <source>
        <strain evidence="2">DSM 2522</strain>
    </source>
</reference>